<proteinExistence type="predicted"/>
<sequence length="203" mass="22704">MATKYSVVFKNNSTNFGKVCIYQTNPALGPDVMSLAWFSKAAFPTTTMTFTWEINYSFIWDETGELVPGVVFDASQTWDADLQNLNSVTFCKENGAYTFKNLTRGAKSGVLQLTEDYTVPLKQAAVGIGMSGSGTFVKQAQPNMNLFFKPHPNYWITFGNYEQGEVLDLTEITSKAKIEFSPGSYKKAVTLKEDNTWELMDVK</sequence>
<evidence type="ECO:0000313" key="2">
    <source>
        <dbReference type="Proteomes" id="UP000463470"/>
    </source>
</evidence>
<organism evidence="1 2">
    <name type="scientific">Heliomicrobium undosum</name>
    <dbReference type="NCBI Taxonomy" id="121734"/>
    <lineage>
        <taxon>Bacteria</taxon>
        <taxon>Bacillati</taxon>
        <taxon>Bacillota</taxon>
        <taxon>Clostridia</taxon>
        <taxon>Eubacteriales</taxon>
        <taxon>Heliobacteriaceae</taxon>
        <taxon>Heliomicrobium</taxon>
    </lineage>
</organism>
<accession>A0A845L3R3</accession>
<dbReference type="Proteomes" id="UP000463470">
    <property type="component" value="Unassembled WGS sequence"/>
</dbReference>
<comment type="caution">
    <text evidence="1">The sequence shown here is derived from an EMBL/GenBank/DDBJ whole genome shotgun (WGS) entry which is preliminary data.</text>
</comment>
<dbReference type="AlphaFoldDB" id="A0A845L3R3"/>
<protein>
    <submittedName>
        <fullName evidence="1">Protein rhiA</fullName>
    </submittedName>
</protein>
<dbReference type="OrthoDB" id="2661796at2"/>
<evidence type="ECO:0000313" key="1">
    <source>
        <dbReference type="EMBL" id="MZP29779.1"/>
    </source>
</evidence>
<dbReference type="EMBL" id="WXEY01000007">
    <property type="protein sequence ID" value="MZP29779.1"/>
    <property type="molecule type" value="Genomic_DNA"/>
</dbReference>
<name>A0A845L3R3_9FIRM</name>
<dbReference type="RefSeq" id="WP_161257877.1">
    <property type="nucleotide sequence ID" value="NZ_WXEY01000007.1"/>
</dbReference>
<keyword evidence="2" id="KW-1185">Reference proteome</keyword>
<gene>
    <name evidence="1" type="ORF">GTO91_08680</name>
</gene>
<reference evidence="1 2" key="1">
    <citation type="submission" date="2020-01" db="EMBL/GenBank/DDBJ databases">
        <title>Whole-genome sequence of Heliobacterium undosum DSM 13378.</title>
        <authorList>
            <person name="Kyndt J.A."/>
            <person name="Meyer T.E."/>
        </authorList>
    </citation>
    <scope>NUCLEOTIDE SEQUENCE [LARGE SCALE GENOMIC DNA]</scope>
    <source>
        <strain evidence="1 2">DSM 13378</strain>
    </source>
</reference>